<keyword evidence="3" id="KW-0064">Aspartyl protease</keyword>
<evidence type="ECO:0000256" key="10">
    <source>
        <dbReference type="ARBA" id="ARBA00023172"/>
    </source>
</evidence>
<keyword evidence="8" id="KW-0239">DNA-directed DNA polymerase</keyword>
<evidence type="ECO:0000259" key="14">
    <source>
        <dbReference type="PROSITE" id="PS50994"/>
    </source>
</evidence>
<dbReference type="Gene3D" id="2.40.50.40">
    <property type="match status" value="1"/>
</dbReference>
<dbReference type="InterPro" id="IPR043502">
    <property type="entry name" value="DNA/RNA_pol_sf"/>
</dbReference>
<dbReference type="InterPro" id="IPR001584">
    <property type="entry name" value="Integrase_cat-core"/>
</dbReference>
<dbReference type="InterPro" id="IPR041588">
    <property type="entry name" value="Integrase_H2C2"/>
</dbReference>
<dbReference type="GO" id="GO:0006310">
    <property type="term" value="P:DNA recombination"/>
    <property type="evidence" value="ECO:0007669"/>
    <property type="project" value="UniProtKB-KW"/>
</dbReference>
<dbReference type="Pfam" id="PF00385">
    <property type="entry name" value="Chromo"/>
    <property type="match status" value="1"/>
</dbReference>
<dbReference type="PANTHER" id="PTHR37984:SF5">
    <property type="entry name" value="PROTEIN NYNRIN-LIKE"/>
    <property type="match status" value="1"/>
</dbReference>
<dbReference type="EMBL" id="NBSK02000005">
    <property type="protein sequence ID" value="KAJ0205923.1"/>
    <property type="molecule type" value="Genomic_DNA"/>
</dbReference>
<name>A0A9R1VJ09_LACSA</name>
<dbReference type="AlphaFoldDB" id="A0A9R1VJ09"/>
<feature type="coiled-coil region" evidence="12">
    <location>
        <begin position="443"/>
        <end position="470"/>
    </location>
</feature>
<dbReference type="Gene3D" id="3.30.420.10">
    <property type="entry name" value="Ribonuclease H-like superfamily/Ribonuclease H"/>
    <property type="match status" value="1"/>
</dbReference>
<keyword evidence="6" id="KW-0229">DNA integration</keyword>
<feature type="domain" description="Chromo" evidence="13">
    <location>
        <begin position="566"/>
        <end position="607"/>
    </location>
</feature>
<dbReference type="Proteomes" id="UP000235145">
    <property type="component" value="Unassembled WGS sequence"/>
</dbReference>
<keyword evidence="7" id="KW-0695">RNA-directed DNA polymerase</keyword>
<accession>A0A9R1VJ09</accession>
<evidence type="ECO:0000256" key="7">
    <source>
        <dbReference type="ARBA" id="ARBA00022918"/>
    </source>
</evidence>
<evidence type="ECO:0000256" key="1">
    <source>
        <dbReference type="ARBA" id="ARBA00022670"/>
    </source>
</evidence>
<dbReference type="InterPro" id="IPR023780">
    <property type="entry name" value="Chromo_domain"/>
</dbReference>
<keyword evidence="2" id="KW-0479">Metal-binding</keyword>
<keyword evidence="1" id="KW-0645">Protease</keyword>
<dbReference type="InterPro" id="IPR000953">
    <property type="entry name" value="Chromo/chromo_shadow_dom"/>
</dbReference>
<evidence type="ECO:0000256" key="5">
    <source>
        <dbReference type="ARBA" id="ARBA00022842"/>
    </source>
</evidence>
<keyword evidence="10" id="KW-0233">DNA recombination</keyword>
<dbReference type="SUPFAM" id="SSF53098">
    <property type="entry name" value="Ribonuclease H-like"/>
    <property type="match status" value="1"/>
</dbReference>
<keyword evidence="12" id="KW-0175">Coiled coil</keyword>
<sequence length="693" mass="80024">MPNWLPHTDLLRHPTLQWTPQATTGFENLKNAMLTLPILALPNFEVVFDVTTDVSGTGIGAVLSQVEKPIAFFSKKLCPYQRSLKHLLTQVIQTPDQHKWAAKLLGYDFEVFYNPGKENRVADALSRKTEAILMTISFPTFPWVQELQDYYTKTPEGRDWHQRVSSNPGKLLGYQLHNGLIFYKDRLFIPLIPSPRLKLLEEFHSYTMGGHSGITATIHQINASFFWPHLKKEVTKFIKECITCQQTKYSTQQPYGLLQALPIPNQVWEEISMDFITHLPPSNGKTSIWVIVDRLTKFSHFITLPSHSTAASLATLFLQQIYRLHGIPKTILSDRDPIFLSQFWKELFNKVGTKLLHSSAYHPKTDGQTEVVNRCLETYLRCFASDEPIHWSKYIYLAEYWYNTSYHSAIQMTPFQALYGRPPPAFPHYTMGSSKVESIDSTLTMHQQLISQLKDTLQQTRQRMTDQANKHRPDKEFQTGDLVHLKLRVYRQISVKKRESNKLCKRYFGPFKVLEHVGKVAYRLELPPGSKVHPVFHISLLRPCHGTSQPSSLPLPTTFVEDMPVIQPEAILDHRTMRSGGKSTDQVLVKWKDRDITEATWEDKDSIDLTTVSDLADKVPVNKGGIDTGKLYRERKERMRRKTKMMDKRDRKMTKISLPRSMRFLLLLSLIFEQILTGWSTITWSCYKISQSV</sequence>
<keyword evidence="8" id="KW-0808">Transferase</keyword>
<dbReference type="InterPro" id="IPR036397">
    <property type="entry name" value="RNaseH_sf"/>
</dbReference>
<dbReference type="Gene3D" id="1.10.340.70">
    <property type="match status" value="1"/>
</dbReference>
<dbReference type="SUPFAM" id="SSF56672">
    <property type="entry name" value="DNA/RNA polymerases"/>
    <property type="match status" value="1"/>
</dbReference>
<evidence type="ECO:0000259" key="13">
    <source>
        <dbReference type="PROSITE" id="PS50013"/>
    </source>
</evidence>
<comment type="caution">
    <text evidence="15">The sequence shown here is derived from an EMBL/GenBank/DDBJ whole genome shotgun (WGS) entry which is preliminary data.</text>
</comment>
<keyword evidence="11" id="KW-0511">Multifunctional enzyme</keyword>
<gene>
    <name evidence="15" type="ORF">LSAT_V11C500259630</name>
</gene>
<reference evidence="15 16" key="1">
    <citation type="journal article" date="2017" name="Nat. Commun.">
        <title>Genome assembly with in vitro proximity ligation data and whole-genome triplication in lettuce.</title>
        <authorList>
            <person name="Reyes-Chin-Wo S."/>
            <person name="Wang Z."/>
            <person name="Yang X."/>
            <person name="Kozik A."/>
            <person name="Arikit S."/>
            <person name="Song C."/>
            <person name="Xia L."/>
            <person name="Froenicke L."/>
            <person name="Lavelle D.O."/>
            <person name="Truco M.J."/>
            <person name="Xia R."/>
            <person name="Zhu S."/>
            <person name="Xu C."/>
            <person name="Xu H."/>
            <person name="Xu X."/>
            <person name="Cox K."/>
            <person name="Korf I."/>
            <person name="Meyers B.C."/>
            <person name="Michelmore R.W."/>
        </authorList>
    </citation>
    <scope>NUCLEOTIDE SEQUENCE [LARGE SCALE GENOMIC DNA]</scope>
    <source>
        <strain evidence="16">cv. Salinas</strain>
        <tissue evidence="15">Seedlings</tissue>
    </source>
</reference>
<dbReference type="InterPro" id="IPR012337">
    <property type="entry name" value="RNaseH-like_sf"/>
</dbReference>
<dbReference type="GO" id="GO:0046872">
    <property type="term" value="F:metal ion binding"/>
    <property type="evidence" value="ECO:0007669"/>
    <property type="project" value="UniProtKB-KW"/>
</dbReference>
<dbReference type="GO" id="GO:0003887">
    <property type="term" value="F:DNA-directed DNA polymerase activity"/>
    <property type="evidence" value="ECO:0007669"/>
    <property type="project" value="UniProtKB-KW"/>
</dbReference>
<dbReference type="InterPro" id="IPR041577">
    <property type="entry name" value="RT_RNaseH_2"/>
</dbReference>
<dbReference type="PANTHER" id="PTHR37984">
    <property type="entry name" value="PROTEIN CBG26694"/>
    <property type="match status" value="1"/>
</dbReference>
<dbReference type="InterPro" id="IPR050951">
    <property type="entry name" value="Retrovirus_Pol_polyprotein"/>
</dbReference>
<evidence type="ECO:0000256" key="3">
    <source>
        <dbReference type="ARBA" id="ARBA00022750"/>
    </source>
</evidence>
<evidence type="ECO:0000313" key="15">
    <source>
        <dbReference type="EMBL" id="KAJ0205923.1"/>
    </source>
</evidence>
<proteinExistence type="predicted"/>
<dbReference type="GO" id="GO:0015074">
    <property type="term" value="P:DNA integration"/>
    <property type="evidence" value="ECO:0007669"/>
    <property type="project" value="UniProtKB-KW"/>
</dbReference>
<dbReference type="GO" id="GO:0003964">
    <property type="term" value="F:RNA-directed DNA polymerase activity"/>
    <property type="evidence" value="ECO:0007669"/>
    <property type="project" value="UniProtKB-KW"/>
</dbReference>
<evidence type="ECO:0000313" key="16">
    <source>
        <dbReference type="Proteomes" id="UP000235145"/>
    </source>
</evidence>
<keyword evidence="16" id="KW-1185">Reference proteome</keyword>
<evidence type="ECO:0000256" key="4">
    <source>
        <dbReference type="ARBA" id="ARBA00022801"/>
    </source>
</evidence>
<keyword evidence="4" id="KW-0378">Hydrolase</keyword>
<evidence type="ECO:0000256" key="11">
    <source>
        <dbReference type="ARBA" id="ARBA00023268"/>
    </source>
</evidence>
<evidence type="ECO:0000256" key="6">
    <source>
        <dbReference type="ARBA" id="ARBA00022908"/>
    </source>
</evidence>
<evidence type="ECO:0000256" key="2">
    <source>
        <dbReference type="ARBA" id="ARBA00022723"/>
    </source>
</evidence>
<dbReference type="GO" id="GO:0004190">
    <property type="term" value="F:aspartic-type endopeptidase activity"/>
    <property type="evidence" value="ECO:0007669"/>
    <property type="project" value="UniProtKB-KW"/>
</dbReference>
<keyword evidence="8" id="KW-0548">Nucleotidyltransferase</keyword>
<keyword evidence="9" id="KW-0238">DNA-binding</keyword>
<dbReference type="Pfam" id="PF17919">
    <property type="entry name" value="RT_RNaseH_2"/>
    <property type="match status" value="1"/>
</dbReference>
<dbReference type="InterPro" id="IPR016197">
    <property type="entry name" value="Chromo-like_dom_sf"/>
</dbReference>
<organism evidence="15 16">
    <name type="scientific">Lactuca sativa</name>
    <name type="common">Garden lettuce</name>
    <dbReference type="NCBI Taxonomy" id="4236"/>
    <lineage>
        <taxon>Eukaryota</taxon>
        <taxon>Viridiplantae</taxon>
        <taxon>Streptophyta</taxon>
        <taxon>Embryophyta</taxon>
        <taxon>Tracheophyta</taxon>
        <taxon>Spermatophyta</taxon>
        <taxon>Magnoliopsida</taxon>
        <taxon>eudicotyledons</taxon>
        <taxon>Gunneridae</taxon>
        <taxon>Pentapetalae</taxon>
        <taxon>asterids</taxon>
        <taxon>campanulids</taxon>
        <taxon>Asterales</taxon>
        <taxon>Asteraceae</taxon>
        <taxon>Cichorioideae</taxon>
        <taxon>Cichorieae</taxon>
        <taxon>Lactucinae</taxon>
        <taxon>Lactuca</taxon>
    </lineage>
</organism>
<dbReference type="Pfam" id="PF17921">
    <property type="entry name" value="Integrase_H2C2"/>
    <property type="match status" value="1"/>
</dbReference>
<evidence type="ECO:0000256" key="9">
    <source>
        <dbReference type="ARBA" id="ARBA00023125"/>
    </source>
</evidence>
<keyword evidence="5" id="KW-0460">Magnesium</keyword>
<evidence type="ECO:0000256" key="12">
    <source>
        <dbReference type="SAM" id="Coils"/>
    </source>
</evidence>
<dbReference type="PROSITE" id="PS50013">
    <property type="entry name" value="CHROMO_2"/>
    <property type="match status" value="1"/>
</dbReference>
<feature type="domain" description="Integrase catalytic" evidence="14">
    <location>
        <begin position="258"/>
        <end position="422"/>
    </location>
</feature>
<dbReference type="InterPro" id="IPR056924">
    <property type="entry name" value="SH3_Tf2-1"/>
</dbReference>
<dbReference type="GO" id="GO:0006508">
    <property type="term" value="P:proteolysis"/>
    <property type="evidence" value="ECO:0007669"/>
    <property type="project" value="UniProtKB-KW"/>
</dbReference>
<dbReference type="GO" id="GO:0003677">
    <property type="term" value="F:DNA binding"/>
    <property type="evidence" value="ECO:0007669"/>
    <property type="project" value="UniProtKB-KW"/>
</dbReference>
<dbReference type="SUPFAM" id="SSF54160">
    <property type="entry name" value="Chromo domain-like"/>
    <property type="match status" value="1"/>
</dbReference>
<dbReference type="SMART" id="SM00298">
    <property type="entry name" value="CHROMO"/>
    <property type="match status" value="1"/>
</dbReference>
<dbReference type="Pfam" id="PF24626">
    <property type="entry name" value="SH3_Tf2-1"/>
    <property type="match status" value="1"/>
</dbReference>
<dbReference type="PROSITE" id="PS50994">
    <property type="entry name" value="INTEGRASE"/>
    <property type="match status" value="1"/>
</dbReference>
<protein>
    <recommendedName>
        <fullName evidence="17">Integrase catalytic domain-containing protein</fullName>
    </recommendedName>
</protein>
<evidence type="ECO:0000256" key="8">
    <source>
        <dbReference type="ARBA" id="ARBA00022932"/>
    </source>
</evidence>
<dbReference type="Pfam" id="PF00665">
    <property type="entry name" value="rve"/>
    <property type="match status" value="1"/>
</dbReference>
<evidence type="ECO:0008006" key="17">
    <source>
        <dbReference type="Google" id="ProtNLM"/>
    </source>
</evidence>